<evidence type="ECO:0000256" key="1">
    <source>
        <dbReference type="SAM" id="MobiDB-lite"/>
    </source>
</evidence>
<protein>
    <submittedName>
        <fullName evidence="2">Uncharacterized protein</fullName>
    </submittedName>
</protein>
<reference evidence="2" key="1">
    <citation type="submission" date="2017-08" db="EMBL/GenBank/DDBJ databases">
        <title>Assembly of the North American Bullfrog Genome.</title>
        <authorList>
            <person name="Warren R.L."/>
            <person name="Vandervalk B.P."/>
            <person name="Kucuk E."/>
            <person name="Birol I."/>
            <person name="Helbing C."/>
            <person name="Pandoh P."/>
            <person name="Behsaz B."/>
            <person name="Mohamadi H."/>
            <person name="Chu J."/>
            <person name="Jackman S."/>
            <person name="Hammond S.A."/>
            <person name="Veldhoen N."/>
            <person name="Kirk H."/>
            <person name="Zhao Y."/>
            <person name="Coope R."/>
            <person name="Pleasance S."/>
            <person name="Moore R."/>
            <person name="Holt R."/>
        </authorList>
    </citation>
    <scope>NUCLEOTIDE SEQUENCE</scope>
    <source>
        <strain evidence="2">Bruno</strain>
        <tissue evidence="2">Liver</tissue>
    </source>
</reference>
<evidence type="ECO:0000313" key="2">
    <source>
        <dbReference type="EMBL" id="PIO29117.1"/>
    </source>
</evidence>
<dbReference type="EMBL" id="KV936697">
    <property type="protein sequence ID" value="PIO29117.1"/>
    <property type="molecule type" value="Genomic_DNA"/>
</dbReference>
<dbReference type="AlphaFoldDB" id="A0A2G9RMM2"/>
<gene>
    <name evidence="2" type="ORF">AB205_0030930</name>
</gene>
<organism evidence="2">
    <name type="scientific">Aquarana catesbeiana</name>
    <name type="common">American bullfrog</name>
    <name type="synonym">Rana catesbeiana</name>
    <dbReference type="NCBI Taxonomy" id="8400"/>
    <lineage>
        <taxon>Eukaryota</taxon>
        <taxon>Metazoa</taxon>
        <taxon>Chordata</taxon>
        <taxon>Craniata</taxon>
        <taxon>Vertebrata</taxon>
        <taxon>Euteleostomi</taxon>
        <taxon>Amphibia</taxon>
        <taxon>Batrachia</taxon>
        <taxon>Anura</taxon>
        <taxon>Neobatrachia</taxon>
        <taxon>Ranoidea</taxon>
        <taxon>Ranidae</taxon>
        <taxon>Aquarana</taxon>
    </lineage>
</organism>
<feature type="non-terminal residue" evidence="2">
    <location>
        <position position="165"/>
    </location>
</feature>
<sequence>GFKSNLLGSSGVFFRLQTSPPGPLRYLLPALLLAGARDSGVTPPYDARVPAHDGTVTSQGGGVTAYMNGCAARTQHSSRRVCRVNIGRREEGTRQRQQTGPPLAKELEEDSEGAREKRPNTGRRGWKKTPEVGRGPRSQKKTLKLPNKLLLKPVYCVFFIDTFFP</sequence>
<name>A0A2G9RMM2_AQUCT</name>
<accession>A0A2G9RMM2</accession>
<feature type="region of interest" description="Disordered" evidence="1">
    <location>
        <begin position="85"/>
        <end position="140"/>
    </location>
</feature>
<feature type="non-terminal residue" evidence="2">
    <location>
        <position position="1"/>
    </location>
</feature>
<proteinExistence type="predicted"/>